<evidence type="ECO:0000313" key="5">
    <source>
        <dbReference type="EMBL" id="MET1756700.1"/>
    </source>
</evidence>
<sequence length="240" mass="24460">MTLRLSADSPGDGAGVPLIRVLIVEANAVNRSCTAAALEGVVDGTILTTHAVGGYTGDCPPHAVIFSSADPHAIALETSLNAAARRWPGAALITLVDMNDVEPLIRVLAAGASVVLPTSADGEAIALAIRLARHGTAVIPRELLASLTRGGGGSACAVGTDDASSGVLGKRGAVLTQRQRQVLQLLAYGLSNKAIAARLAISESTVKVHIRAIMAQSGVTNRTQIVAQLLAGNDDSPKGW</sequence>
<reference evidence="5 6" key="1">
    <citation type="submission" date="2024-07" db="EMBL/GenBank/DDBJ databases">
        <title>Novosphingobium kalidii RD2P27.</title>
        <authorList>
            <person name="Sun J.-Q."/>
        </authorList>
    </citation>
    <scope>NUCLEOTIDE SEQUENCE [LARGE SCALE GENOMIC DNA]</scope>
    <source>
        <strain evidence="5 6">RD2P27</strain>
    </source>
</reference>
<evidence type="ECO:0000256" key="1">
    <source>
        <dbReference type="ARBA" id="ARBA00023015"/>
    </source>
</evidence>
<dbReference type="RefSeq" id="WP_353985189.1">
    <property type="nucleotide sequence ID" value="NZ_JBEWLY010000023.1"/>
</dbReference>
<name>A0ABV2D4A9_9SPHN</name>
<organism evidence="5 6">
    <name type="scientific">Novosphingobium kalidii</name>
    <dbReference type="NCBI Taxonomy" id="3230299"/>
    <lineage>
        <taxon>Bacteria</taxon>
        <taxon>Pseudomonadati</taxon>
        <taxon>Pseudomonadota</taxon>
        <taxon>Alphaproteobacteria</taxon>
        <taxon>Sphingomonadales</taxon>
        <taxon>Sphingomonadaceae</taxon>
        <taxon>Novosphingobium</taxon>
    </lineage>
</organism>
<dbReference type="InterPro" id="IPR016032">
    <property type="entry name" value="Sig_transdc_resp-reg_C-effctor"/>
</dbReference>
<proteinExistence type="predicted"/>
<dbReference type="SUPFAM" id="SSF52172">
    <property type="entry name" value="CheY-like"/>
    <property type="match status" value="1"/>
</dbReference>
<evidence type="ECO:0000313" key="6">
    <source>
        <dbReference type="Proteomes" id="UP001548713"/>
    </source>
</evidence>
<dbReference type="Pfam" id="PF00196">
    <property type="entry name" value="GerE"/>
    <property type="match status" value="1"/>
</dbReference>
<dbReference type="CDD" id="cd06170">
    <property type="entry name" value="LuxR_C_like"/>
    <property type="match status" value="1"/>
</dbReference>
<evidence type="ECO:0000256" key="3">
    <source>
        <dbReference type="ARBA" id="ARBA00023163"/>
    </source>
</evidence>
<dbReference type="EMBL" id="JBEWLY010000023">
    <property type="protein sequence ID" value="MET1756700.1"/>
    <property type="molecule type" value="Genomic_DNA"/>
</dbReference>
<protein>
    <submittedName>
        <fullName evidence="5">Response regulator transcription factor</fullName>
    </submittedName>
</protein>
<dbReference type="InterPro" id="IPR000792">
    <property type="entry name" value="Tscrpt_reg_LuxR_C"/>
</dbReference>
<dbReference type="PROSITE" id="PS50043">
    <property type="entry name" value="HTH_LUXR_2"/>
    <property type="match status" value="1"/>
</dbReference>
<comment type="caution">
    <text evidence="5">The sequence shown here is derived from an EMBL/GenBank/DDBJ whole genome shotgun (WGS) entry which is preliminary data.</text>
</comment>
<accession>A0ABV2D4A9</accession>
<dbReference type="SMART" id="SM00421">
    <property type="entry name" value="HTH_LUXR"/>
    <property type="match status" value="1"/>
</dbReference>
<dbReference type="InterPro" id="IPR011006">
    <property type="entry name" value="CheY-like_superfamily"/>
</dbReference>
<keyword evidence="2" id="KW-0238">DNA-binding</keyword>
<dbReference type="SUPFAM" id="SSF46894">
    <property type="entry name" value="C-terminal effector domain of the bipartite response regulators"/>
    <property type="match status" value="1"/>
</dbReference>
<keyword evidence="1" id="KW-0805">Transcription regulation</keyword>
<dbReference type="Gene3D" id="3.40.50.2300">
    <property type="match status" value="1"/>
</dbReference>
<dbReference type="PANTHER" id="PTHR44688">
    <property type="entry name" value="DNA-BINDING TRANSCRIPTIONAL ACTIVATOR DEVR_DOSR"/>
    <property type="match status" value="1"/>
</dbReference>
<evidence type="ECO:0000259" key="4">
    <source>
        <dbReference type="PROSITE" id="PS50043"/>
    </source>
</evidence>
<gene>
    <name evidence="5" type="ORF">ABVV53_14745</name>
</gene>
<keyword evidence="6" id="KW-1185">Reference proteome</keyword>
<keyword evidence="3" id="KW-0804">Transcription</keyword>
<feature type="domain" description="HTH luxR-type" evidence="4">
    <location>
        <begin position="168"/>
        <end position="233"/>
    </location>
</feature>
<dbReference type="PRINTS" id="PR00038">
    <property type="entry name" value="HTHLUXR"/>
</dbReference>
<evidence type="ECO:0000256" key="2">
    <source>
        <dbReference type="ARBA" id="ARBA00023125"/>
    </source>
</evidence>
<dbReference type="PANTHER" id="PTHR44688:SF16">
    <property type="entry name" value="DNA-BINDING TRANSCRIPTIONAL ACTIVATOR DEVR_DOSR"/>
    <property type="match status" value="1"/>
</dbReference>
<dbReference type="Proteomes" id="UP001548713">
    <property type="component" value="Unassembled WGS sequence"/>
</dbReference>